<evidence type="ECO:0000313" key="3">
    <source>
        <dbReference type="Proteomes" id="UP001207742"/>
    </source>
</evidence>
<gene>
    <name evidence="2" type="ORF">OL497_14475</name>
</gene>
<reference evidence="2 3" key="1">
    <citation type="submission" date="2022-10" db="EMBL/GenBank/DDBJ databases">
        <title>Chitinophaga nivalis PC15 sp. nov., isolated from Pyeongchang county, South Korea.</title>
        <authorList>
            <person name="Trinh H.N."/>
        </authorList>
    </citation>
    <scope>NUCLEOTIDE SEQUENCE [LARGE SCALE GENOMIC DNA]</scope>
    <source>
        <strain evidence="2 3">PC14</strain>
    </source>
</reference>
<proteinExistence type="predicted"/>
<dbReference type="Proteomes" id="UP001207742">
    <property type="component" value="Unassembled WGS sequence"/>
</dbReference>
<comment type="caution">
    <text evidence="2">The sequence shown here is derived from an EMBL/GenBank/DDBJ whole genome shotgun (WGS) entry which is preliminary data.</text>
</comment>
<dbReference type="EMBL" id="JAPDNS010000001">
    <property type="protein sequence ID" value="MCW3485111.1"/>
    <property type="molecule type" value="Genomic_DNA"/>
</dbReference>
<keyword evidence="1" id="KW-0732">Signal</keyword>
<protein>
    <submittedName>
        <fullName evidence="2">Uncharacterized protein</fullName>
    </submittedName>
</protein>
<keyword evidence="3" id="KW-1185">Reference proteome</keyword>
<accession>A0ABT3IMB9</accession>
<name>A0ABT3IMB9_9BACT</name>
<organism evidence="2 3">
    <name type="scientific">Chitinophaga nivalis</name>
    <dbReference type="NCBI Taxonomy" id="2991709"/>
    <lineage>
        <taxon>Bacteria</taxon>
        <taxon>Pseudomonadati</taxon>
        <taxon>Bacteroidota</taxon>
        <taxon>Chitinophagia</taxon>
        <taxon>Chitinophagales</taxon>
        <taxon>Chitinophagaceae</taxon>
        <taxon>Chitinophaga</taxon>
    </lineage>
</organism>
<feature type="chain" id="PRO_5047333342" evidence="1">
    <location>
        <begin position="19"/>
        <end position="152"/>
    </location>
</feature>
<evidence type="ECO:0000256" key="1">
    <source>
        <dbReference type="SAM" id="SignalP"/>
    </source>
</evidence>
<dbReference type="RefSeq" id="WP_264731174.1">
    <property type="nucleotide sequence ID" value="NZ_JAPDNR010000001.1"/>
</dbReference>
<sequence length="152" mass="17499">MKFWTIALFCLFTLTASSQTTWKTYPHKNGFTLQLPDYFKEGLLVAGGTLQWYPTDIDNDISVTVEIWGEGTQASLQTSYEQELQTAEEVVYKTIKPGWYVISGYMTDGIRFICYQKSIIKNNVLYHLRIRYPENRKALFDGILGKIAASFK</sequence>
<feature type="signal peptide" evidence="1">
    <location>
        <begin position="1"/>
        <end position="18"/>
    </location>
</feature>
<evidence type="ECO:0000313" key="2">
    <source>
        <dbReference type="EMBL" id="MCW3485111.1"/>
    </source>
</evidence>